<gene>
    <name evidence="2" type="ORF">R3I93_005453</name>
</gene>
<dbReference type="Proteomes" id="UP001364617">
    <property type="component" value="Unassembled WGS sequence"/>
</dbReference>
<protein>
    <recommendedName>
        <fullName evidence="4">Legumain</fullName>
    </recommendedName>
</protein>
<dbReference type="GO" id="GO:0006624">
    <property type="term" value="P:vacuolar protein processing"/>
    <property type="evidence" value="ECO:0007669"/>
    <property type="project" value="TreeGrafter"/>
</dbReference>
<dbReference type="PANTHER" id="PTHR12000:SF21">
    <property type="entry name" value="LEGUMAIN-RELATED"/>
    <property type="match status" value="1"/>
</dbReference>
<name>A0AAN9HDC5_9TELE</name>
<evidence type="ECO:0000313" key="2">
    <source>
        <dbReference type="EMBL" id="KAK7169492.1"/>
    </source>
</evidence>
<dbReference type="GO" id="GO:0004197">
    <property type="term" value="F:cysteine-type endopeptidase activity"/>
    <property type="evidence" value="ECO:0007669"/>
    <property type="project" value="TreeGrafter"/>
</dbReference>
<evidence type="ECO:0000313" key="3">
    <source>
        <dbReference type="Proteomes" id="UP001364617"/>
    </source>
</evidence>
<dbReference type="Gene3D" id="3.40.50.1460">
    <property type="match status" value="1"/>
</dbReference>
<dbReference type="Pfam" id="PF01650">
    <property type="entry name" value="Peptidase_C13"/>
    <property type="match status" value="1"/>
</dbReference>
<keyword evidence="3" id="KW-1185">Reference proteome</keyword>
<organism evidence="2 3">
    <name type="scientific">Phoxinus phoxinus</name>
    <name type="common">Eurasian minnow</name>
    <dbReference type="NCBI Taxonomy" id="58324"/>
    <lineage>
        <taxon>Eukaryota</taxon>
        <taxon>Metazoa</taxon>
        <taxon>Chordata</taxon>
        <taxon>Craniata</taxon>
        <taxon>Vertebrata</taxon>
        <taxon>Euteleostomi</taxon>
        <taxon>Actinopterygii</taxon>
        <taxon>Neopterygii</taxon>
        <taxon>Teleostei</taxon>
        <taxon>Ostariophysi</taxon>
        <taxon>Cypriniformes</taxon>
        <taxon>Leuciscidae</taxon>
        <taxon>Phoxininae</taxon>
        <taxon>Phoxinus</taxon>
    </lineage>
</organism>
<dbReference type="InterPro" id="IPR001096">
    <property type="entry name" value="Peptidase_C13"/>
</dbReference>
<dbReference type="PANTHER" id="PTHR12000">
    <property type="entry name" value="HEMOGLOBINASE FAMILY MEMBER"/>
    <property type="match status" value="1"/>
</dbReference>
<dbReference type="FunFam" id="3.40.50.1460:FF:000020">
    <property type="entry name" value="Clan CD, family C13, asparaginyl endopeptidase-like cysteine peptidase"/>
    <property type="match status" value="1"/>
</dbReference>
<dbReference type="PIRSF" id="PIRSF019663">
    <property type="entry name" value="Legumain"/>
    <property type="match status" value="1"/>
</dbReference>
<dbReference type="AlphaFoldDB" id="A0AAN9HDC5"/>
<sequence length="264" mass="30168">MSGKKWILLVAGSKHWQNYKHQANVCLHYQLIKRHGIPDDQIVVMMYDDIADNENNSVSKGNIVSIIDGLDMYSGVPKDYTGKDVTPDNFLSALRGEKSKNRKVIESGPNDNIYVYMTGLGTEVGFQFPDKSVLYPDALIDAIKDMHAVKKFSKMVIYMDSDYSGLMFEGLPKDVNVFALTSCHKYIENTPTNYDAQREVYLSDLFSSTWLRHLHDVDFTKDTFTELVKTKQSKYLQDNSDEACPCRFGDKKITKCHLSEFLQK</sequence>
<evidence type="ECO:0008006" key="4">
    <source>
        <dbReference type="Google" id="ProtNLM"/>
    </source>
</evidence>
<dbReference type="EMBL" id="JAYKXH010000005">
    <property type="protein sequence ID" value="KAK7169492.1"/>
    <property type="molecule type" value="Genomic_DNA"/>
</dbReference>
<dbReference type="GO" id="GO:0005773">
    <property type="term" value="C:vacuole"/>
    <property type="evidence" value="ECO:0007669"/>
    <property type="project" value="GOC"/>
</dbReference>
<proteinExistence type="inferred from homology"/>
<reference evidence="2 3" key="1">
    <citation type="submission" date="2024-02" db="EMBL/GenBank/DDBJ databases">
        <title>Chromosome-level genome assembly of the Eurasian Minnow (Phoxinus phoxinus).</title>
        <authorList>
            <person name="Oriowo T.O."/>
            <person name="Martin S."/>
            <person name="Stange M."/>
            <person name="Chrysostomakis Y."/>
            <person name="Brown T."/>
            <person name="Winkler S."/>
            <person name="Kukowka S."/>
            <person name="Myers E.W."/>
            <person name="Bohne A."/>
        </authorList>
    </citation>
    <scope>NUCLEOTIDE SEQUENCE [LARGE SCALE GENOMIC DNA]</scope>
    <source>
        <strain evidence="2">ZFMK-TIS-60720</strain>
        <tissue evidence="2">Whole Organism</tissue>
    </source>
</reference>
<comment type="caution">
    <text evidence="2">The sequence shown here is derived from an EMBL/GenBank/DDBJ whole genome shotgun (WGS) entry which is preliminary data.</text>
</comment>
<accession>A0AAN9HDC5</accession>
<dbReference type="GO" id="GO:0051603">
    <property type="term" value="P:proteolysis involved in protein catabolic process"/>
    <property type="evidence" value="ECO:0007669"/>
    <property type="project" value="TreeGrafter"/>
</dbReference>
<evidence type="ECO:0000256" key="1">
    <source>
        <dbReference type="ARBA" id="ARBA00009941"/>
    </source>
</evidence>
<dbReference type="PRINTS" id="PR00776">
    <property type="entry name" value="HEMOGLOBNASE"/>
</dbReference>
<comment type="similarity">
    <text evidence="1">Belongs to the peptidase C13 family.</text>
</comment>